<feature type="transmembrane region" description="Helical" evidence="2">
    <location>
        <begin position="21"/>
        <end position="41"/>
    </location>
</feature>
<keyword evidence="2" id="KW-0812">Transmembrane</keyword>
<keyword evidence="2" id="KW-0472">Membrane</keyword>
<evidence type="ECO:0000313" key="4">
    <source>
        <dbReference type="Proteomes" id="UP000481153"/>
    </source>
</evidence>
<evidence type="ECO:0000256" key="2">
    <source>
        <dbReference type="SAM" id="Phobius"/>
    </source>
</evidence>
<dbReference type="AlphaFoldDB" id="A0A6G0XLC4"/>
<protein>
    <submittedName>
        <fullName evidence="3">Uncharacterized protein</fullName>
    </submittedName>
</protein>
<gene>
    <name evidence="3" type="ORF">Ae201684_003642</name>
</gene>
<comment type="caution">
    <text evidence="3">The sequence shown here is derived from an EMBL/GenBank/DDBJ whole genome shotgun (WGS) entry which is preliminary data.</text>
</comment>
<evidence type="ECO:0000313" key="3">
    <source>
        <dbReference type="EMBL" id="KAF0741070.1"/>
    </source>
</evidence>
<evidence type="ECO:0000256" key="1">
    <source>
        <dbReference type="SAM" id="MobiDB-lite"/>
    </source>
</evidence>
<sequence>MLRHESCKRRLFFQARALTDFFFDVLAIAVVMSAVAVAGTARARNRVNYQIYAENTGSNAKARQRLLDASSEEGMATPRILSREHHLA</sequence>
<keyword evidence="2" id="KW-1133">Transmembrane helix</keyword>
<feature type="region of interest" description="Disordered" evidence="1">
    <location>
        <begin position="69"/>
        <end position="88"/>
    </location>
</feature>
<name>A0A6G0XLC4_9STRA</name>
<accession>A0A6G0XLC4</accession>
<dbReference type="Proteomes" id="UP000481153">
    <property type="component" value="Unassembled WGS sequence"/>
</dbReference>
<keyword evidence="4" id="KW-1185">Reference proteome</keyword>
<dbReference type="EMBL" id="VJMJ01000041">
    <property type="protein sequence ID" value="KAF0741070.1"/>
    <property type="molecule type" value="Genomic_DNA"/>
</dbReference>
<proteinExistence type="predicted"/>
<reference evidence="3 4" key="1">
    <citation type="submission" date="2019-07" db="EMBL/GenBank/DDBJ databases">
        <title>Genomics analysis of Aphanomyces spp. identifies a new class of oomycete effector associated with host adaptation.</title>
        <authorList>
            <person name="Gaulin E."/>
        </authorList>
    </citation>
    <scope>NUCLEOTIDE SEQUENCE [LARGE SCALE GENOMIC DNA]</scope>
    <source>
        <strain evidence="3 4">ATCC 201684</strain>
    </source>
</reference>
<organism evidence="3 4">
    <name type="scientific">Aphanomyces euteiches</name>
    <dbReference type="NCBI Taxonomy" id="100861"/>
    <lineage>
        <taxon>Eukaryota</taxon>
        <taxon>Sar</taxon>
        <taxon>Stramenopiles</taxon>
        <taxon>Oomycota</taxon>
        <taxon>Saprolegniomycetes</taxon>
        <taxon>Saprolegniales</taxon>
        <taxon>Verrucalvaceae</taxon>
        <taxon>Aphanomyces</taxon>
    </lineage>
</organism>